<evidence type="ECO:0000256" key="2">
    <source>
        <dbReference type="ARBA" id="ARBA00022490"/>
    </source>
</evidence>
<keyword evidence="6" id="KW-0234">DNA repair</keyword>
<dbReference type="HAMAP" id="MF_00801">
    <property type="entry name" value="Endonuclease_5"/>
    <property type="match status" value="1"/>
</dbReference>
<dbReference type="AlphaFoldDB" id="A0A7V3YKW8"/>
<dbReference type="PANTHER" id="PTHR28511">
    <property type="entry name" value="ENDONUCLEASE V"/>
    <property type="match status" value="1"/>
</dbReference>
<comment type="caution">
    <text evidence="7">The sequence shown here is derived from an EMBL/GenBank/DDBJ whole genome shotgun (WGS) entry which is preliminary data.</text>
</comment>
<comment type="catalytic activity">
    <reaction evidence="6">
        <text>Endonucleolytic cleavage at apurinic or apyrimidinic sites to products with a 5'-phosphate.</text>
        <dbReference type="EC" id="3.1.21.7"/>
    </reaction>
</comment>
<dbReference type="InterPro" id="IPR007581">
    <property type="entry name" value="Endonuclease-V"/>
</dbReference>
<dbReference type="Gene3D" id="3.30.2170.10">
    <property type="entry name" value="archaeoglobus fulgidus dsm 4304 superfamily"/>
    <property type="match status" value="1"/>
</dbReference>
<protein>
    <recommendedName>
        <fullName evidence="6">Endonuclease V</fullName>
        <ecNumber evidence="6">3.1.21.7</ecNumber>
    </recommendedName>
    <alternativeName>
        <fullName evidence="6">Deoxyinosine 3'endonuclease</fullName>
    </alternativeName>
    <alternativeName>
        <fullName evidence="6">Deoxyribonuclease V</fullName>
        <shortName evidence="6">DNase V</shortName>
    </alternativeName>
</protein>
<dbReference type="EMBL" id="DTEN01000105">
    <property type="protein sequence ID" value="HGI74550.1"/>
    <property type="molecule type" value="Genomic_DNA"/>
</dbReference>
<dbReference type="PANTHER" id="PTHR28511:SF1">
    <property type="entry name" value="ENDONUCLEASE V"/>
    <property type="match status" value="1"/>
</dbReference>
<keyword evidence="6" id="KW-0460">Magnesium</keyword>
<dbReference type="GO" id="GO:0006281">
    <property type="term" value="P:DNA repair"/>
    <property type="evidence" value="ECO:0007669"/>
    <property type="project" value="UniProtKB-UniRule"/>
</dbReference>
<feature type="site" description="Interaction with target DNA" evidence="6">
    <location>
        <position position="72"/>
    </location>
</feature>
<keyword evidence="3 6" id="KW-0540">Nuclease</keyword>
<organism evidence="7">
    <name type="scientific">Candidatus Caldatribacterium californiense</name>
    <dbReference type="NCBI Taxonomy" id="1454726"/>
    <lineage>
        <taxon>Bacteria</taxon>
        <taxon>Pseudomonadati</taxon>
        <taxon>Atribacterota</taxon>
        <taxon>Atribacteria</taxon>
        <taxon>Atribacterales</taxon>
        <taxon>Candidatus Caldatribacteriaceae</taxon>
        <taxon>Candidatus Caldatribacterium</taxon>
    </lineage>
</organism>
<keyword evidence="6" id="KW-0227">DNA damage</keyword>
<evidence type="ECO:0000313" key="7">
    <source>
        <dbReference type="EMBL" id="HGI74550.1"/>
    </source>
</evidence>
<proteinExistence type="inferred from homology"/>
<gene>
    <name evidence="6" type="primary">nfi</name>
    <name evidence="7" type="ORF">ENU96_02570</name>
</gene>
<comment type="subcellular location">
    <subcellularLocation>
        <location evidence="1 6">Cytoplasm</location>
    </subcellularLocation>
</comment>
<reference evidence="7" key="1">
    <citation type="journal article" date="2020" name="mSystems">
        <title>Genome- and Community-Level Interaction Insights into Carbon Utilization and Element Cycling Functions of Hydrothermarchaeota in Hydrothermal Sediment.</title>
        <authorList>
            <person name="Zhou Z."/>
            <person name="Liu Y."/>
            <person name="Xu W."/>
            <person name="Pan J."/>
            <person name="Luo Z.H."/>
            <person name="Li M."/>
        </authorList>
    </citation>
    <scope>NUCLEOTIDE SEQUENCE [LARGE SCALE GENOMIC DNA]</scope>
    <source>
        <strain evidence="7">SpSt-716</strain>
    </source>
</reference>
<comment type="function">
    <text evidence="6">DNA repair enzyme involved in the repair of deaminated bases. Selectively cleaves double-stranded DNA at the second phosphodiester bond 3' to a deoxyinosine leaving behind the intact lesion on the nicked DNA.</text>
</comment>
<keyword evidence="5 6" id="KW-0378">Hydrolase</keyword>
<keyword evidence="2 6" id="KW-0963">Cytoplasm</keyword>
<evidence type="ECO:0000256" key="4">
    <source>
        <dbReference type="ARBA" id="ARBA00022759"/>
    </source>
</evidence>
<dbReference type="GO" id="GO:0000287">
    <property type="term" value="F:magnesium ion binding"/>
    <property type="evidence" value="ECO:0007669"/>
    <property type="project" value="UniProtKB-UniRule"/>
</dbReference>
<accession>A0A7V3YKW8</accession>
<feature type="binding site" evidence="6">
    <location>
        <position position="35"/>
    </location>
    <ligand>
        <name>Mg(2+)</name>
        <dbReference type="ChEBI" id="CHEBI:18420"/>
    </ligand>
</feature>
<sequence>MTLEEALRIQEDIRQRVSLEFPLQDEAVTLLAGVDVAYNALGQAVAVVVVLRWPSLEVVEVVSGVHRPSFPYVPGFLSFREGPAIEEAFRRLSVVPHLFFFDGQGIAHPRGVGIASHLGVLFGLVSIGVAKKPLVGYFQEPGEKRGSFTFVEYRGKRVGVALRTKDRTQPVFVSPGNRIDLEKAREWALKTTRGFRLPEPVRLAHIFGERLKGGKSSDRSGSLGL</sequence>
<keyword evidence="6" id="KW-0479">Metal-binding</keyword>
<evidence type="ECO:0000256" key="6">
    <source>
        <dbReference type="HAMAP-Rule" id="MF_00801"/>
    </source>
</evidence>
<evidence type="ECO:0000256" key="5">
    <source>
        <dbReference type="ARBA" id="ARBA00022801"/>
    </source>
</evidence>
<dbReference type="GO" id="GO:0016891">
    <property type="term" value="F:RNA endonuclease activity producing 5'-phosphomonoesters, hydrolytic mechanism"/>
    <property type="evidence" value="ECO:0007669"/>
    <property type="project" value="TreeGrafter"/>
</dbReference>
<dbReference type="EC" id="3.1.21.7" evidence="6"/>
<feature type="binding site" evidence="6">
    <location>
        <position position="102"/>
    </location>
    <ligand>
        <name>Mg(2+)</name>
        <dbReference type="ChEBI" id="CHEBI:18420"/>
    </ligand>
</feature>
<evidence type="ECO:0000256" key="1">
    <source>
        <dbReference type="ARBA" id="ARBA00004496"/>
    </source>
</evidence>
<comment type="similarity">
    <text evidence="6">Belongs to the endonuclease V family.</text>
</comment>
<evidence type="ECO:0000256" key="3">
    <source>
        <dbReference type="ARBA" id="ARBA00022722"/>
    </source>
</evidence>
<dbReference type="CDD" id="cd06559">
    <property type="entry name" value="Endonuclease_V"/>
    <property type="match status" value="1"/>
</dbReference>
<dbReference type="Pfam" id="PF04493">
    <property type="entry name" value="Endonuclease_5"/>
    <property type="match status" value="1"/>
</dbReference>
<dbReference type="GO" id="GO:0043737">
    <property type="term" value="F:deoxyribonuclease V activity"/>
    <property type="evidence" value="ECO:0007669"/>
    <property type="project" value="UniProtKB-UniRule"/>
</dbReference>
<comment type="cofactor">
    <cofactor evidence="6">
        <name>Mg(2+)</name>
        <dbReference type="ChEBI" id="CHEBI:18420"/>
    </cofactor>
</comment>
<dbReference type="GO" id="GO:0005737">
    <property type="term" value="C:cytoplasm"/>
    <property type="evidence" value="ECO:0007669"/>
    <property type="project" value="UniProtKB-SubCell"/>
</dbReference>
<dbReference type="GO" id="GO:0003727">
    <property type="term" value="F:single-stranded RNA binding"/>
    <property type="evidence" value="ECO:0007669"/>
    <property type="project" value="TreeGrafter"/>
</dbReference>
<keyword evidence="4 6" id="KW-0255">Endonuclease</keyword>
<name>A0A7V3YKW8_9BACT</name>